<protein>
    <submittedName>
        <fullName evidence="2">Uncharacterized protein</fullName>
    </submittedName>
</protein>
<dbReference type="EMBL" id="LT629708">
    <property type="protein sequence ID" value="SDP77355.1"/>
    <property type="molecule type" value="Genomic_DNA"/>
</dbReference>
<sequence length="193" mass="21215">MGTDSYRRPLLYRSGNHTRTHGKYIWSSTMRLDSLMSTVFTNTLATINTAWNVVMGQGTGGRCGSNTYHYPGYQPSQRPRYAGVQPANHRIVQHRGRTPGAQPSVLKQPHTVNYIKYVFNTNYVRVGDVKSAQVGVHVNSGNGSMNNGNFGNYGNNGNSGSDSRYANHGSNGNLRNSASARFNQHRLAHGIQA</sequence>
<dbReference type="Proteomes" id="UP000182654">
    <property type="component" value="Chromosome I"/>
</dbReference>
<evidence type="ECO:0000256" key="1">
    <source>
        <dbReference type="SAM" id="MobiDB-lite"/>
    </source>
</evidence>
<feature type="compositionally biased region" description="Low complexity" evidence="1">
    <location>
        <begin position="140"/>
        <end position="161"/>
    </location>
</feature>
<name>A0ABY0SZB6_9PSED</name>
<evidence type="ECO:0000313" key="3">
    <source>
        <dbReference type="Proteomes" id="UP000182654"/>
    </source>
</evidence>
<reference evidence="2 3" key="1">
    <citation type="submission" date="2016-10" db="EMBL/GenBank/DDBJ databases">
        <authorList>
            <person name="Varghese N."/>
            <person name="Submissions S."/>
        </authorList>
    </citation>
    <scope>NUCLEOTIDE SEQUENCE [LARGE SCALE GENOMIC DNA]</scope>
    <source>
        <strain evidence="2 3">BS2774</strain>
    </source>
</reference>
<proteinExistence type="predicted"/>
<keyword evidence="3" id="KW-1185">Reference proteome</keyword>
<feature type="compositionally biased region" description="Polar residues" evidence="1">
    <location>
        <begin position="162"/>
        <end position="176"/>
    </location>
</feature>
<evidence type="ECO:0000313" key="2">
    <source>
        <dbReference type="EMBL" id="SDP77355.1"/>
    </source>
</evidence>
<feature type="region of interest" description="Disordered" evidence="1">
    <location>
        <begin position="140"/>
        <end position="176"/>
    </location>
</feature>
<organism evidence="2 3">
    <name type="scientific">Pseudomonas extremorientalis</name>
    <dbReference type="NCBI Taxonomy" id="169669"/>
    <lineage>
        <taxon>Bacteria</taxon>
        <taxon>Pseudomonadati</taxon>
        <taxon>Pseudomonadota</taxon>
        <taxon>Gammaproteobacteria</taxon>
        <taxon>Pseudomonadales</taxon>
        <taxon>Pseudomonadaceae</taxon>
        <taxon>Pseudomonas</taxon>
    </lineage>
</organism>
<accession>A0ABY0SZB6</accession>
<gene>
    <name evidence="2" type="ORF">SAMN04490184_4809</name>
</gene>